<dbReference type="InterPro" id="IPR004013">
    <property type="entry name" value="PHP_dom"/>
</dbReference>
<dbReference type="InterPro" id="IPR029398">
    <property type="entry name" value="PolB_thumb"/>
</dbReference>
<dbReference type="GO" id="GO:0006281">
    <property type="term" value="P:DNA repair"/>
    <property type="evidence" value="ECO:0007669"/>
    <property type="project" value="UniProtKB-KW"/>
</dbReference>
<keyword evidence="6" id="KW-0488">Methylation</keyword>
<dbReference type="SUPFAM" id="SSF89550">
    <property type="entry name" value="PHP domain-like"/>
    <property type="match status" value="1"/>
</dbReference>
<dbReference type="Proteomes" id="UP000292958">
    <property type="component" value="Unassembled WGS sequence"/>
</dbReference>
<dbReference type="GO" id="GO:0140078">
    <property type="term" value="F:class I DNA-(apurinic or apyrimidinic site) endonuclease activity"/>
    <property type="evidence" value="ECO:0007669"/>
    <property type="project" value="UniProtKB-EC"/>
</dbReference>
<dbReference type="EMBL" id="SHKW01000001">
    <property type="protein sequence ID" value="RZU40492.1"/>
    <property type="molecule type" value="Genomic_DNA"/>
</dbReference>
<dbReference type="Pfam" id="PF02811">
    <property type="entry name" value="PHP"/>
    <property type="match status" value="1"/>
</dbReference>
<keyword evidence="12" id="KW-0832">Ubl conjugation</keyword>
<evidence type="ECO:0000313" key="25">
    <source>
        <dbReference type="EMBL" id="RZU40492.1"/>
    </source>
</evidence>
<dbReference type="AlphaFoldDB" id="A0A4Q7YRR6"/>
<dbReference type="InterPro" id="IPR043519">
    <property type="entry name" value="NT_sf"/>
</dbReference>
<dbReference type="PRINTS" id="PR00869">
    <property type="entry name" value="DNAPOLX"/>
</dbReference>
<keyword evidence="10" id="KW-0235">DNA replication</keyword>
<dbReference type="EC" id="4.2.99.18" evidence="4"/>
<dbReference type="CDD" id="cd00141">
    <property type="entry name" value="NT_POLXc"/>
    <property type="match status" value="1"/>
</dbReference>
<dbReference type="SMART" id="SM00481">
    <property type="entry name" value="POLIIIAc"/>
    <property type="match status" value="1"/>
</dbReference>
<dbReference type="Pfam" id="PF14716">
    <property type="entry name" value="HHH_8"/>
    <property type="match status" value="1"/>
</dbReference>
<dbReference type="OrthoDB" id="9808747at2"/>
<evidence type="ECO:0000256" key="5">
    <source>
        <dbReference type="ARBA" id="ARBA00020020"/>
    </source>
</evidence>
<comment type="caution">
    <text evidence="25">The sequence shown here is derived from an EMBL/GenBank/DDBJ whole genome shotgun (WGS) entry which is preliminary data.</text>
</comment>
<dbReference type="Pfam" id="PF14791">
    <property type="entry name" value="DNA_pol_B_thumb"/>
    <property type="match status" value="1"/>
</dbReference>
<keyword evidence="9" id="KW-0548">Nucleotidyltransferase</keyword>
<dbReference type="InterPro" id="IPR027421">
    <property type="entry name" value="DNA_pol_lamdba_lyase_dom_sf"/>
</dbReference>
<evidence type="ECO:0000256" key="6">
    <source>
        <dbReference type="ARBA" id="ARBA00022481"/>
    </source>
</evidence>
<comment type="catalytic activity">
    <reaction evidence="19">
        <text>a 5'-end 2'-deoxyribose-2'-deoxyribonucleotide-DNA = (2E,4S)-4-hydroxypenten-2-al-5-phosphate + a 5'-end 5'-phospho-2'-deoxyribonucleoside-DNA + H(+)</text>
        <dbReference type="Rhea" id="RHEA:76255"/>
        <dbReference type="Rhea" id="RHEA-COMP:13180"/>
        <dbReference type="Rhea" id="RHEA-COMP:18657"/>
        <dbReference type="ChEBI" id="CHEBI:15378"/>
        <dbReference type="ChEBI" id="CHEBI:136412"/>
        <dbReference type="ChEBI" id="CHEBI:195194"/>
        <dbReference type="ChEBI" id="CHEBI:195195"/>
    </reaction>
</comment>
<keyword evidence="13" id="KW-0239">DNA-directed DNA polymerase</keyword>
<evidence type="ECO:0000313" key="26">
    <source>
        <dbReference type="Proteomes" id="UP000292958"/>
    </source>
</evidence>
<evidence type="ECO:0000256" key="16">
    <source>
        <dbReference type="ARBA" id="ARBA00035717"/>
    </source>
</evidence>
<dbReference type="GO" id="GO:0003887">
    <property type="term" value="F:DNA-directed DNA polymerase activity"/>
    <property type="evidence" value="ECO:0007669"/>
    <property type="project" value="UniProtKB-KW"/>
</dbReference>
<evidence type="ECO:0000256" key="2">
    <source>
        <dbReference type="ARBA" id="ARBA00004496"/>
    </source>
</evidence>
<comment type="cofactor">
    <cofactor evidence="1">
        <name>Mg(2+)</name>
        <dbReference type="ChEBI" id="CHEBI:18420"/>
    </cofactor>
</comment>
<dbReference type="InterPro" id="IPR003141">
    <property type="entry name" value="Pol/His_phosphatase_N"/>
</dbReference>
<dbReference type="Gene3D" id="3.20.20.140">
    <property type="entry name" value="Metal-dependent hydrolases"/>
    <property type="match status" value="1"/>
</dbReference>
<sequence length="580" mass="64193">MDNISIARVLEETASLLEIDAADPFRIRSYRRAAEAVEQQTAQLASLADDPKQLLAIAGIGKGMAANIVDILSTGSTPLRDELLKKYRPSMLELLRLPGMGPKTVALIWSALNVCDIDALEEAAKAGHLNKLPRMGEKFTTKLLKGIEDYRKNSSRFRIDQAREHAERISALIREFPGIDEITPAGSLRRGRETVGDLDLLVTGPACEPDVVAAAVEHVASLPLIDKLLARGQNKVSFTLRNNLQVDVRLLPRASYGAALQYFTGSKMHNVALRQRAIKRGMTLNEYALLRVEDNSIVAAATEELIYRALDLDYIPPELRENSGELDAAANHALPELITLTDIRGDLHMHTVETDGAHTIREMAEAALSRGLQYIAITDHSKNLAMTNGMDDRRAIAHIQRIREIDTEMRGSIRVLAGIEVDILAEGELDLSDDTLAQMDIVVASVHSRFDQPVEQMTDRILRAIENPYVRILGHPTGRKVLKRDPYAVHIETILKRASELGVAVEHNASPARADLNDLHLRLAKQHGCRIVVNTDAHSTTELDQIRYGITQLRRAWLTAADILNTQPSAEALLAQLRPR</sequence>
<dbReference type="GO" id="GO:0008270">
    <property type="term" value="F:zinc ion binding"/>
    <property type="evidence" value="ECO:0007669"/>
    <property type="project" value="TreeGrafter"/>
</dbReference>
<evidence type="ECO:0000256" key="9">
    <source>
        <dbReference type="ARBA" id="ARBA00022695"/>
    </source>
</evidence>
<evidence type="ECO:0000256" key="21">
    <source>
        <dbReference type="ARBA" id="ARBA00049244"/>
    </source>
</evidence>
<dbReference type="Gene3D" id="3.30.460.10">
    <property type="entry name" value="Beta Polymerase, domain 2"/>
    <property type="match status" value="1"/>
</dbReference>
<dbReference type="RefSeq" id="WP_130418553.1">
    <property type="nucleotide sequence ID" value="NZ_SHKW01000001.1"/>
</dbReference>
<dbReference type="InterPro" id="IPR022312">
    <property type="entry name" value="DNA_pol_X"/>
</dbReference>
<dbReference type="InterPro" id="IPR047967">
    <property type="entry name" value="PolX_PHP"/>
</dbReference>
<evidence type="ECO:0000256" key="15">
    <source>
        <dbReference type="ARBA" id="ARBA00023204"/>
    </source>
</evidence>
<comment type="catalytic activity">
    <reaction evidence="18">
        <text>2'-deoxyribonucleotide-(2'-deoxyribose 5'-phosphate)-2'-deoxyribonucleotide-DNA = a 3'-end 2'-deoxyribonucleotide-(2,3-dehydro-2,3-deoxyribose 5'-phosphate)-DNA + a 5'-end 5'-phospho-2'-deoxyribonucleoside-DNA + H(+)</text>
        <dbReference type="Rhea" id="RHEA:66592"/>
        <dbReference type="Rhea" id="RHEA-COMP:13180"/>
        <dbReference type="Rhea" id="RHEA-COMP:16897"/>
        <dbReference type="Rhea" id="RHEA-COMP:17067"/>
        <dbReference type="ChEBI" id="CHEBI:15378"/>
        <dbReference type="ChEBI" id="CHEBI:136412"/>
        <dbReference type="ChEBI" id="CHEBI:157695"/>
        <dbReference type="ChEBI" id="CHEBI:167181"/>
        <dbReference type="EC" id="4.2.99.18"/>
    </reaction>
</comment>
<dbReference type="InterPro" id="IPR003583">
    <property type="entry name" value="Hlx-hairpin-Hlx_DNA-bd_motif"/>
</dbReference>
<evidence type="ECO:0000256" key="10">
    <source>
        <dbReference type="ARBA" id="ARBA00022705"/>
    </source>
</evidence>
<organism evidence="25 26">
    <name type="scientific">Edaphobacter modestus</name>
    <dbReference type="NCBI Taxonomy" id="388466"/>
    <lineage>
        <taxon>Bacteria</taxon>
        <taxon>Pseudomonadati</taxon>
        <taxon>Acidobacteriota</taxon>
        <taxon>Terriglobia</taxon>
        <taxon>Terriglobales</taxon>
        <taxon>Acidobacteriaceae</taxon>
        <taxon>Edaphobacter</taxon>
    </lineage>
</organism>
<evidence type="ECO:0000256" key="19">
    <source>
        <dbReference type="ARBA" id="ARBA00044678"/>
    </source>
</evidence>
<evidence type="ECO:0000256" key="11">
    <source>
        <dbReference type="ARBA" id="ARBA00022763"/>
    </source>
</evidence>
<evidence type="ECO:0000259" key="23">
    <source>
        <dbReference type="SMART" id="SM00481"/>
    </source>
</evidence>
<dbReference type="Gene3D" id="3.30.210.10">
    <property type="entry name" value="DNA polymerase, thumb domain"/>
    <property type="match status" value="1"/>
</dbReference>
<dbReference type="Gene3D" id="1.10.150.110">
    <property type="entry name" value="DNA polymerase beta, N-terminal domain-like"/>
    <property type="match status" value="1"/>
</dbReference>
<dbReference type="InterPro" id="IPR037160">
    <property type="entry name" value="DNA_Pol_thumb_sf"/>
</dbReference>
<evidence type="ECO:0000256" key="14">
    <source>
        <dbReference type="ARBA" id="ARBA00023053"/>
    </source>
</evidence>
<dbReference type="PIRSF" id="PIRSF005047">
    <property type="entry name" value="UCP005047_YshC"/>
    <property type="match status" value="1"/>
</dbReference>
<evidence type="ECO:0000256" key="17">
    <source>
        <dbReference type="ARBA" id="ARBA00035726"/>
    </source>
</evidence>
<dbReference type="SUPFAM" id="SSF81301">
    <property type="entry name" value="Nucleotidyltransferase"/>
    <property type="match status" value="1"/>
</dbReference>
<evidence type="ECO:0000259" key="22">
    <source>
        <dbReference type="SMART" id="SM00278"/>
    </source>
</evidence>
<dbReference type="GO" id="GO:0003677">
    <property type="term" value="F:DNA binding"/>
    <property type="evidence" value="ECO:0007669"/>
    <property type="project" value="InterPro"/>
</dbReference>
<feature type="domain" description="DNA-directed DNA polymerase X" evidence="24">
    <location>
        <begin position="1"/>
        <end position="321"/>
    </location>
</feature>
<keyword evidence="26" id="KW-1185">Reference proteome</keyword>
<dbReference type="SMART" id="SM00278">
    <property type="entry name" value="HhH1"/>
    <property type="match status" value="2"/>
</dbReference>
<evidence type="ECO:0000256" key="8">
    <source>
        <dbReference type="ARBA" id="ARBA00022679"/>
    </source>
</evidence>
<dbReference type="GO" id="GO:0042578">
    <property type="term" value="F:phosphoric ester hydrolase activity"/>
    <property type="evidence" value="ECO:0007669"/>
    <property type="project" value="TreeGrafter"/>
</dbReference>
<dbReference type="PANTHER" id="PTHR36928">
    <property type="entry name" value="PHOSPHATASE YCDX-RELATED"/>
    <property type="match status" value="1"/>
</dbReference>
<feature type="domain" description="Polymerase/histidinol phosphatase N-terminal" evidence="23">
    <location>
        <begin position="345"/>
        <end position="425"/>
    </location>
</feature>
<evidence type="ECO:0000256" key="4">
    <source>
        <dbReference type="ARBA" id="ARBA00012720"/>
    </source>
</evidence>
<comment type="catalytic activity">
    <reaction evidence="21">
        <text>DNA(n) + a 2'-deoxyribonucleoside 5'-triphosphate = DNA(n+1) + diphosphate</text>
        <dbReference type="Rhea" id="RHEA:22508"/>
        <dbReference type="Rhea" id="RHEA-COMP:17339"/>
        <dbReference type="Rhea" id="RHEA-COMP:17340"/>
        <dbReference type="ChEBI" id="CHEBI:33019"/>
        <dbReference type="ChEBI" id="CHEBI:61560"/>
        <dbReference type="ChEBI" id="CHEBI:173112"/>
        <dbReference type="EC" id="2.7.7.7"/>
    </reaction>
</comment>
<keyword evidence="15" id="KW-0234">DNA repair</keyword>
<evidence type="ECO:0000256" key="1">
    <source>
        <dbReference type="ARBA" id="ARBA00001946"/>
    </source>
</evidence>
<evidence type="ECO:0000256" key="7">
    <source>
        <dbReference type="ARBA" id="ARBA00022634"/>
    </source>
</evidence>
<comment type="subcellular location">
    <subcellularLocation>
        <location evidence="2">Cytoplasm</location>
    </subcellularLocation>
</comment>
<dbReference type="EC" id="2.7.7.7" evidence="3"/>
<dbReference type="Gene3D" id="1.10.150.20">
    <property type="entry name" value="5' to 3' exonuclease, C-terminal subdomain"/>
    <property type="match status" value="1"/>
</dbReference>
<dbReference type="Pfam" id="PF14520">
    <property type="entry name" value="HHH_5"/>
    <property type="match status" value="1"/>
</dbReference>
<evidence type="ECO:0000256" key="13">
    <source>
        <dbReference type="ARBA" id="ARBA00022932"/>
    </source>
</evidence>
<dbReference type="InterPro" id="IPR016195">
    <property type="entry name" value="Pol/histidinol_Pase-like"/>
</dbReference>
<dbReference type="InterPro" id="IPR002008">
    <property type="entry name" value="DNA_pol_X_beta-like"/>
</dbReference>
<dbReference type="InterPro" id="IPR010996">
    <property type="entry name" value="HHH_MUS81"/>
</dbReference>
<dbReference type="PANTHER" id="PTHR36928:SF1">
    <property type="entry name" value="PHOSPHATASE YCDX-RELATED"/>
    <property type="match status" value="1"/>
</dbReference>
<feature type="domain" description="Helix-hairpin-helix DNA-binding motif class 1" evidence="22">
    <location>
        <begin position="92"/>
        <end position="111"/>
    </location>
</feature>
<reference evidence="25 26" key="1">
    <citation type="submission" date="2019-02" db="EMBL/GenBank/DDBJ databases">
        <title>Genomic Encyclopedia of Archaeal and Bacterial Type Strains, Phase II (KMG-II): from individual species to whole genera.</title>
        <authorList>
            <person name="Goeker M."/>
        </authorList>
    </citation>
    <scope>NUCLEOTIDE SEQUENCE [LARGE SCALE GENOMIC DNA]</scope>
    <source>
        <strain evidence="25 26">DSM 18101</strain>
    </source>
</reference>
<evidence type="ECO:0000256" key="20">
    <source>
        <dbReference type="ARBA" id="ARBA00045548"/>
    </source>
</evidence>
<feature type="domain" description="Helix-hairpin-helix DNA-binding motif class 1" evidence="22">
    <location>
        <begin position="52"/>
        <end position="71"/>
    </location>
</feature>
<keyword evidence="8" id="KW-0808">Transferase</keyword>
<accession>A0A4Q7YRR6</accession>
<dbReference type="NCBIfam" id="NF006375">
    <property type="entry name" value="PRK08609.1"/>
    <property type="match status" value="1"/>
</dbReference>
<dbReference type="InterPro" id="IPR050243">
    <property type="entry name" value="PHP_phosphatase"/>
</dbReference>
<keyword evidence="7" id="KW-0237">DNA synthesis</keyword>
<dbReference type="CDD" id="cd07436">
    <property type="entry name" value="PHP_PolX"/>
    <property type="match status" value="1"/>
</dbReference>
<gene>
    <name evidence="25" type="ORF">BDD14_1955</name>
</gene>
<evidence type="ECO:0000256" key="12">
    <source>
        <dbReference type="ARBA" id="ARBA00022843"/>
    </source>
</evidence>
<dbReference type="SUPFAM" id="SSF47802">
    <property type="entry name" value="DNA polymerase beta, N-terminal domain-like"/>
    <property type="match status" value="1"/>
</dbReference>
<evidence type="ECO:0000259" key="24">
    <source>
        <dbReference type="SMART" id="SM00483"/>
    </source>
</evidence>
<dbReference type="InterPro" id="IPR022311">
    <property type="entry name" value="PolX-like"/>
</dbReference>
<keyword evidence="11" id="KW-0227">DNA damage</keyword>
<dbReference type="PRINTS" id="PR00870">
    <property type="entry name" value="DNAPOLXBETA"/>
</dbReference>
<dbReference type="InterPro" id="IPR002054">
    <property type="entry name" value="DNA-dir_DNA_pol_X"/>
</dbReference>
<comment type="function">
    <text evidence="20">Repair polymerase that plays a key role in base-excision repair. During this process, the damaged base is excised by specific DNA glycosylases, the DNA backbone is nicked at the abasic site by an apurinic/apyrimidic (AP) endonuclease, and POLB removes 5'-deoxyribose-phosphate from the preincised AP site acting as a 5'-deoxyribose-phosphate lyase (5'-dRP lyase); through its DNA polymerase activity, it adds one nucleotide to the 3' end of the arising single-nucleotide gap. Conducts 'gap-filling' DNA synthesis in a stepwise distributive fashion rather than in a processive fashion as for other DNA polymerases. It is also able to cleave sugar-phosphate bonds 3' to an intact AP site, acting as an AP lyase.</text>
</comment>
<dbReference type="GO" id="GO:0005829">
    <property type="term" value="C:cytosol"/>
    <property type="evidence" value="ECO:0007669"/>
    <property type="project" value="TreeGrafter"/>
</dbReference>
<name>A0A4Q7YRR6_9BACT</name>
<keyword evidence="14" id="KW-0915">Sodium</keyword>
<proteinExistence type="predicted"/>
<dbReference type="SMART" id="SM00483">
    <property type="entry name" value="POLXc"/>
    <property type="match status" value="1"/>
</dbReference>
<evidence type="ECO:0000256" key="18">
    <source>
        <dbReference type="ARBA" id="ARBA00044632"/>
    </source>
</evidence>
<protein>
    <recommendedName>
        <fullName evidence="5">DNA polymerase beta</fullName>
        <ecNumber evidence="3">2.7.7.7</ecNumber>
        <ecNumber evidence="4">4.2.99.18</ecNumber>
    </recommendedName>
    <alternativeName>
        <fullName evidence="16">5'-deoxyribose-phosphate lyase</fullName>
    </alternativeName>
    <alternativeName>
        <fullName evidence="17">AP lyase</fullName>
    </alternativeName>
</protein>
<evidence type="ECO:0000256" key="3">
    <source>
        <dbReference type="ARBA" id="ARBA00012417"/>
    </source>
</evidence>